<evidence type="ECO:0000313" key="6">
    <source>
        <dbReference type="Proteomes" id="UP000199662"/>
    </source>
</evidence>
<reference evidence="5 6" key="1">
    <citation type="submission" date="2016-10" db="EMBL/GenBank/DDBJ databases">
        <authorList>
            <person name="de Groot N.N."/>
        </authorList>
    </citation>
    <scope>NUCLEOTIDE SEQUENCE [LARGE SCALE GENOMIC DNA]</scope>
    <source>
        <strain evidence="5 6">DSM 2179</strain>
    </source>
</reference>
<dbReference type="EMBL" id="FNZK01000017">
    <property type="protein sequence ID" value="SEJ79431.1"/>
    <property type="molecule type" value="Genomic_DNA"/>
</dbReference>
<evidence type="ECO:0000256" key="2">
    <source>
        <dbReference type="ARBA" id="ARBA00011738"/>
    </source>
</evidence>
<protein>
    <submittedName>
        <fullName evidence="5">8-amino-7-oxononanoate synthase</fullName>
    </submittedName>
</protein>
<dbReference type="InterPro" id="IPR015422">
    <property type="entry name" value="PyrdxlP-dep_Trfase_small"/>
</dbReference>
<name>A0A1H7BPK3_9FIRM</name>
<dbReference type="PANTHER" id="PTHR13693">
    <property type="entry name" value="CLASS II AMINOTRANSFERASE/8-AMINO-7-OXONONANOATE SYNTHASE"/>
    <property type="match status" value="1"/>
</dbReference>
<dbReference type="InterPro" id="IPR015421">
    <property type="entry name" value="PyrdxlP-dep_Trfase_major"/>
</dbReference>
<dbReference type="Proteomes" id="UP000199662">
    <property type="component" value="Unassembled WGS sequence"/>
</dbReference>
<dbReference type="GO" id="GO:0030170">
    <property type="term" value="F:pyridoxal phosphate binding"/>
    <property type="evidence" value="ECO:0007669"/>
    <property type="project" value="InterPro"/>
</dbReference>
<keyword evidence="6" id="KW-1185">Reference proteome</keyword>
<dbReference type="STRING" id="84035.SAMN05660742_11755"/>
<comment type="cofactor">
    <cofactor evidence="1">
        <name>pyridoxal 5'-phosphate</name>
        <dbReference type="ChEBI" id="CHEBI:597326"/>
    </cofactor>
</comment>
<dbReference type="Pfam" id="PF00155">
    <property type="entry name" value="Aminotran_1_2"/>
    <property type="match status" value="1"/>
</dbReference>
<evidence type="ECO:0000256" key="1">
    <source>
        <dbReference type="ARBA" id="ARBA00001933"/>
    </source>
</evidence>
<evidence type="ECO:0000313" key="5">
    <source>
        <dbReference type="EMBL" id="SEJ79431.1"/>
    </source>
</evidence>
<dbReference type="GO" id="GO:0016740">
    <property type="term" value="F:transferase activity"/>
    <property type="evidence" value="ECO:0007669"/>
    <property type="project" value="UniProtKB-KW"/>
</dbReference>
<gene>
    <name evidence="5" type="ORF">SAMN05660742_11755</name>
</gene>
<comment type="subunit">
    <text evidence="2">Homodimer.</text>
</comment>
<dbReference type="SUPFAM" id="SSF53383">
    <property type="entry name" value="PLP-dependent transferases"/>
    <property type="match status" value="1"/>
</dbReference>
<dbReference type="RefSeq" id="WP_091833623.1">
    <property type="nucleotide sequence ID" value="NZ_FNZK01000017.1"/>
</dbReference>
<evidence type="ECO:0000256" key="3">
    <source>
        <dbReference type="ARBA" id="ARBA00022679"/>
    </source>
</evidence>
<sequence>MNKYDLAMKNSLQTAEKELWGFEEFVESALDEGFFHELLTTTKPVGPTICYEDKEMINFASINILDLHQEKDVLNHFHAACGTYGLTTGGSRVTQGVCEAHLTMENELSHITGKERTISFASGLLANVGFINAMTSKFNFSPTCNINNSDTVFILDRDCHWSLWKAASHLEFGKQLFAFRHNKAEDLERVLAKVSQKHEKIVVVFESVYSADGSIAPIGQILDTCEKYNALSYVDDANGFLIYGPENRLFAEEFAAMRRATFVMVSFSKSIGLEGGAIAGPKEYIHAFEVLSGTSLFTAAIQPPTASTIHYIMKKLQNQPEIMDDYLKRSLALRQRLEEKNFMLSPVPSYITSVLIGNDEKAVHVYDAFLQAGLIVPMFRYPAVKPDHALIRIMLNAHHKAEHIDKLISVLEHLKFKYQF</sequence>
<proteinExistence type="predicted"/>
<dbReference type="InterPro" id="IPR015424">
    <property type="entry name" value="PyrdxlP-dep_Trfase"/>
</dbReference>
<evidence type="ECO:0000259" key="4">
    <source>
        <dbReference type="Pfam" id="PF00155"/>
    </source>
</evidence>
<accession>A0A1H7BPK3</accession>
<organism evidence="5 6">
    <name type="scientific">Propionispira arboris</name>
    <dbReference type="NCBI Taxonomy" id="84035"/>
    <lineage>
        <taxon>Bacteria</taxon>
        <taxon>Bacillati</taxon>
        <taxon>Bacillota</taxon>
        <taxon>Negativicutes</taxon>
        <taxon>Selenomonadales</taxon>
        <taxon>Selenomonadaceae</taxon>
        <taxon>Propionispira</taxon>
    </lineage>
</organism>
<dbReference type="Gene3D" id="3.40.640.10">
    <property type="entry name" value="Type I PLP-dependent aspartate aminotransferase-like (Major domain)"/>
    <property type="match status" value="1"/>
</dbReference>
<dbReference type="InterPro" id="IPR004839">
    <property type="entry name" value="Aminotransferase_I/II_large"/>
</dbReference>
<dbReference type="AlphaFoldDB" id="A0A1H7BPK3"/>
<dbReference type="Gene3D" id="3.90.1150.10">
    <property type="entry name" value="Aspartate Aminotransferase, domain 1"/>
    <property type="match status" value="1"/>
</dbReference>
<keyword evidence="3" id="KW-0808">Transferase</keyword>
<dbReference type="InterPro" id="IPR050087">
    <property type="entry name" value="AON_synthase_class-II"/>
</dbReference>
<feature type="domain" description="Aminotransferase class I/classII large" evidence="4">
    <location>
        <begin position="56"/>
        <end position="410"/>
    </location>
</feature>